<dbReference type="CDD" id="cd12148">
    <property type="entry name" value="fungal_TF_MHR"/>
    <property type="match status" value="1"/>
</dbReference>
<evidence type="ECO:0000313" key="4">
    <source>
        <dbReference type="Proteomes" id="UP001274830"/>
    </source>
</evidence>
<accession>A0AAE0WVV3</accession>
<dbReference type="SMART" id="SM00906">
    <property type="entry name" value="Fungal_trans"/>
    <property type="match status" value="1"/>
</dbReference>
<dbReference type="InterPro" id="IPR007219">
    <property type="entry name" value="XnlR_reg_dom"/>
</dbReference>
<gene>
    <name evidence="3" type="ORF">LTR78_001252</name>
</gene>
<dbReference type="PANTHER" id="PTHR47431:SF2">
    <property type="entry name" value="ZN(II)2CYS6 TRANSCRIPTION FACTOR (EUROFUNG)"/>
    <property type="match status" value="1"/>
</dbReference>
<sequence length="511" mass="55952">MSQEDAVQDQVTLYESSTQLATLTTLPRTDSRGGQEVTSTYIDEIVPILNLSDCEEEHLTNLFYSNFHPAHPILVPRTFYRKEAVPRYLRLVICFVGSHYATGRHSRDSLAPVVAQAMTSTIDCTASRVQALVLYTIVLHASHQAREASSCISEAAKLAIDIGLDRPSFATDMAPHDLRQQESLRRIWYELYIVDGYMAALSRQPSFRSNSVGTHPYLPCEDSLYARGVCDLHPRSLAQFDDRVFATAPCTFSSYCYRIDAIRIIARVLAVAGANDACPDEVQAVDNAIASWKYHLPSNKADVIDQYGNVDHMLFQANVFIQWATILLHFPRSDLPMTVPTDENLACAKDLPRISATSAQHTVKAVAASKELSNLAALPWCVTVHSPFFTCGLILACIVQLSACSSHARTCLQQHRDRVTLMIGALKTLGKTWAVARNALQHLMKVAHNIFCTQSAGSSPVVCSSVHDSGIGLDSIPGDMSWFDLFSLDELSGGVPMGFGLGSGPLESAAA</sequence>
<dbReference type="EMBL" id="JAUTXT010000003">
    <property type="protein sequence ID" value="KAK3678799.1"/>
    <property type="molecule type" value="Genomic_DNA"/>
</dbReference>
<feature type="domain" description="Xylanolytic transcriptional activator regulatory" evidence="2">
    <location>
        <begin position="148"/>
        <end position="225"/>
    </location>
</feature>
<dbReference type="Pfam" id="PF04082">
    <property type="entry name" value="Fungal_trans"/>
    <property type="match status" value="1"/>
</dbReference>
<comment type="caution">
    <text evidence="3">The sequence shown here is derived from an EMBL/GenBank/DDBJ whole genome shotgun (WGS) entry which is preliminary data.</text>
</comment>
<protein>
    <recommendedName>
        <fullName evidence="2">Xylanolytic transcriptional activator regulatory domain-containing protein</fullName>
    </recommendedName>
</protein>
<keyword evidence="4" id="KW-1185">Reference proteome</keyword>
<dbReference type="GO" id="GO:0003677">
    <property type="term" value="F:DNA binding"/>
    <property type="evidence" value="ECO:0007669"/>
    <property type="project" value="InterPro"/>
</dbReference>
<evidence type="ECO:0000313" key="3">
    <source>
        <dbReference type="EMBL" id="KAK3678799.1"/>
    </source>
</evidence>
<evidence type="ECO:0000256" key="1">
    <source>
        <dbReference type="ARBA" id="ARBA00023242"/>
    </source>
</evidence>
<proteinExistence type="predicted"/>
<dbReference type="Proteomes" id="UP001274830">
    <property type="component" value="Unassembled WGS sequence"/>
</dbReference>
<name>A0AAE0WVV3_9PEZI</name>
<dbReference type="AlphaFoldDB" id="A0AAE0WVV3"/>
<organism evidence="3 4">
    <name type="scientific">Recurvomyces mirabilis</name>
    <dbReference type="NCBI Taxonomy" id="574656"/>
    <lineage>
        <taxon>Eukaryota</taxon>
        <taxon>Fungi</taxon>
        <taxon>Dikarya</taxon>
        <taxon>Ascomycota</taxon>
        <taxon>Pezizomycotina</taxon>
        <taxon>Dothideomycetes</taxon>
        <taxon>Dothideomycetidae</taxon>
        <taxon>Mycosphaerellales</taxon>
        <taxon>Teratosphaeriaceae</taxon>
        <taxon>Recurvomyces</taxon>
    </lineage>
</organism>
<dbReference type="GO" id="GO:0006351">
    <property type="term" value="P:DNA-templated transcription"/>
    <property type="evidence" value="ECO:0007669"/>
    <property type="project" value="InterPro"/>
</dbReference>
<keyword evidence="1" id="KW-0539">Nucleus</keyword>
<dbReference type="GO" id="GO:0008270">
    <property type="term" value="F:zinc ion binding"/>
    <property type="evidence" value="ECO:0007669"/>
    <property type="project" value="InterPro"/>
</dbReference>
<dbReference type="PANTHER" id="PTHR47431">
    <property type="entry name" value="ZN(II)2CYS6 TRANSCRIPTION FACTOR (EUROFUNG)-RELATED"/>
    <property type="match status" value="1"/>
</dbReference>
<reference evidence="3" key="1">
    <citation type="submission" date="2023-07" db="EMBL/GenBank/DDBJ databases">
        <title>Black Yeasts Isolated from many extreme environments.</title>
        <authorList>
            <person name="Coleine C."/>
            <person name="Stajich J.E."/>
            <person name="Selbmann L."/>
        </authorList>
    </citation>
    <scope>NUCLEOTIDE SEQUENCE</scope>
    <source>
        <strain evidence="3">CCFEE 5485</strain>
    </source>
</reference>
<evidence type="ECO:0000259" key="2">
    <source>
        <dbReference type="SMART" id="SM00906"/>
    </source>
</evidence>